<evidence type="ECO:0000313" key="3">
    <source>
        <dbReference type="Proteomes" id="UP001187531"/>
    </source>
</evidence>
<gene>
    <name evidence="2" type="ORF">QYM36_019556</name>
</gene>
<sequence>MCREVALMGNDEKVRLNIPGRLKKAFKAPDRCDDLEKLPEVLIKFWEKADQLLSKIPISDSYNDSVGCFVGRREAESELIGIIQRARSALPTKTKSEKRAEQLEVYKNLNKLIKSLQANEYSKELTLTNLLYIACDQNQELANYLLSIERPTQVGSHFIFGIPLERLTSKVTLINILTSLKEHYNLDEDQDPLYGFNEPRPRTNTPKNDNRSPEQTSECSRLRSSLTYELLDWFARNQRNKKVKPSFPRSTIENLVVYLIPSQDETELKDFYRAQKDKIDKKYNYIK</sequence>
<reference evidence="2" key="1">
    <citation type="submission" date="2023-07" db="EMBL/GenBank/DDBJ databases">
        <title>Chromosome-level genome assembly of Artemia franciscana.</title>
        <authorList>
            <person name="Jo E."/>
        </authorList>
    </citation>
    <scope>NUCLEOTIDE SEQUENCE</scope>
    <source>
        <tissue evidence="2">Whole body</tissue>
    </source>
</reference>
<name>A0AA88KT90_ARTSF</name>
<keyword evidence="3" id="KW-1185">Reference proteome</keyword>
<proteinExistence type="predicted"/>
<feature type="compositionally biased region" description="Polar residues" evidence="1">
    <location>
        <begin position="202"/>
        <end position="218"/>
    </location>
</feature>
<protein>
    <submittedName>
        <fullName evidence="2">Uncharacterized protein</fullName>
    </submittedName>
</protein>
<dbReference type="AlphaFoldDB" id="A0AA88KT90"/>
<accession>A0AA88KT90</accession>
<evidence type="ECO:0000256" key="1">
    <source>
        <dbReference type="SAM" id="MobiDB-lite"/>
    </source>
</evidence>
<evidence type="ECO:0000313" key="2">
    <source>
        <dbReference type="EMBL" id="KAK2701801.1"/>
    </source>
</evidence>
<dbReference type="EMBL" id="JAVRJZ010001680">
    <property type="protein sequence ID" value="KAK2701801.1"/>
    <property type="molecule type" value="Genomic_DNA"/>
</dbReference>
<dbReference type="Proteomes" id="UP001187531">
    <property type="component" value="Unassembled WGS sequence"/>
</dbReference>
<feature type="region of interest" description="Disordered" evidence="1">
    <location>
        <begin position="191"/>
        <end position="218"/>
    </location>
</feature>
<comment type="caution">
    <text evidence="2">The sequence shown here is derived from an EMBL/GenBank/DDBJ whole genome shotgun (WGS) entry which is preliminary data.</text>
</comment>
<organism evidence="2 3">
    <name type="scientific">Artemia franciscana</name>
    <name type="common">Brine shrimp</name>
    <name type="synonym">Artemia sanfranciscana</name>
    <dbReference type="NCBI Taxonomy" id="6661"/>
    <lineage>
        <taxon>Eukaryota</taxon>
        <taxon>Metazoa</taxon>
        <taxon>Ecdysozoa</taxon>
        <taxon>Arthropoda</taxon>
        <taxon>Crustacea</taxon>
        <taxon>Branchiopoda</taxon>
        <taxon>Anostraca</taxon>
        <taxon>Artemiidae</taxon>
        <taxon>Artemia</taxon>
    </lineage>
</organism>